<dbReference type="EMBL" id="AYSL01000430">
    <property type="protein sequence ID" value="KTF07625.1"/>
    <property type="molecule type" value="Genomic_DNA"/>
</dbReference>
<evidence type="ECO:0000313" key="2">
    <source>
        <dbReference type="EMBL" id="KTF07625.1"/>
    </source>
</evidence>
<dbReference type="AlphaFoldDB" id="A0A1B6NVY9"/>
<organism evidence="2">
    <name type="scientific">marine sediment metagenome</name>
    <dbReference type="NCBI Taxonomy" id="412755"/>
    <lineage>
        <taxon>unclassified sequences</taxon>
        <taxon>metagenomes</taxon>
        <taxon>ecological metagenomes</taxon>
    </lineage>
</organism>
<feature type="transmembrane region" description="Helical" evidence="1">
    <location>
        <begin position="6"/>
        <end position="24"/>
    </location>
</feature>
<sequence length="39" mass="4428">ANVRFIWYFPASTGVIGAICWYLAGEKGYDFCYAAVKYL</sequence>
<keyword evidence="1" id="KW-0812">Transmembrane</keyword>
<evidence type="ECO:0000256" key="1">
    <source>
        <dbReference type="SAM" id="Phobius"/>
    </source>
</evidence>
<protein>
    <submittedName>
        <fullName evidence="2">Uncharacterized protein</fullName>
    </submittedName>
</protein>
<proteinExistence type="predicted"/>
<accession>A0A1B6NVY9</accession>
<keyword evidence="1" id="KW-1133">Transmembrane helix</keyword>
<comment type="caution">
    <text evidence="2">The sequence shown here is derived from an EMBL/GenBank/DDBJ whole genome shotgun (WGS) entry which is preliminary data.</text>
</comment>
<gene>
    <name evidence="2" type="ORF">MGSAQ_000880</name>
</gene>
<keyword evidence="1" id="KW-0472">Membrane</keyword>
<name>A0A1B6NVY9_9ZZZZ</name>
<reference evidence="2" key="1">
    <citation type="submission" date="2013-11" db="EMBL/GenBank/DDBJ databases">
        <title>Microbial diversity, functional groups and degradation webs in Northern and Southern Mediterranean and Red Sea marine crude oil polluted sites.</title>
        <authorList>
            <person name="Daffonchio D."/>
            <person name="Mapelli F."/>
            <person name="Ferrer M."/>
            <person name="Richter M."/>
            <person name="Cherif A."/>
            <person name="Malkawi H.I."/>
            <person name="Yakimov M.M."/>
            <person name="Abdel-Fattah Y.R."/>
            <person name="Blaghen M."/>
            <person name="Golyshin P.N."/>
            <person name="Kalogerakis N."/>
            <person name="Boon N."/>
            <person name="Magagnini M."/>
            <person name="Fava F."/>
        </authorList>
    </citation>
    <scope>NUCLEOTIDE SEQUENCE</scope>
</reference>
<feature type="non-terminal residue" evidence="2">
    <location>
        <position position="1"/>
    </location>
</feature>